<evidence type="ECO:0000313" key="2">
    <source>
        <dbReference type="EMBL" id="CAB3997601.1"/>
    </source>
</evidence>
<evidence type="ECO:0000313" key="3">
    <source>
        <dbReference type="Proteomes" id="UP001152795"/>
    </source>
</evidence>
<evidence type="ECO:0000256" key="1">
    <source>
        <dbReference type="SAM" id="MobiDB-lite"/>
    </source>
</evidence>
<name>A0A7D9DYR7_PARCT</name>
<gene>
    <name evidence="2" type="ORF">PACLA_8A079024</name>
</gene>
<accession>A0A7D9DYR7</accession>
<dbReference type="AlphaFoldDB" id="A0A7D9DYR7"/>
<proteinExistence type="predicted"/>
<dbReference type="OrthoDB" id="8061911at2759"/>
<comment type="caution">
    <text evidence="2">The sequence shown here is derived from an EMBL/GenBank/DDBJ whole genome shotgun (WGS) entry which is preliminary data.</text>
</comment>
<dbReference type="Pfam" id="PF18701">
    <property type="entry name" value="DUF5641"/>
    <property type="match status" value="1"/>
</dbReference>
<dbReference type="PANTHER" id="PTHR47331">
    <property type="entry name" value="PHD-TYPE DOMAIN-CONTAINING PROTEIN"/>
    <property type="match status" value="1"/>
</dbReference>
<feature type="compositionally biased region" description="Basic and acidic residues" evidence="1">
    <location>
        <begin position="320"/>
        <end position="340"/>
    </location>
</feature>
<keyword evidence="3" id="KW-1185">Reference proteome</keyword>
<dbReference type="EMBL" id="CACRXK020003140">
    <property type="protein sequence ID" value="CAB3997601.1"/>
    <property type="molecule type" value="Genomic_DNA"/>
</dbReference>
<reference evidence="2" key="1">
    <citation type="submission" date="2020-04" db="EMBL/GenBank/DDBJ databases">
        <authorList>
            <person name="Alioto T."/>
            <person name="Alioto T."/>
            <person name="Gomez Garrido J."/>
        </authorList>
    </citation>
    <scope>NUCLEOTIDE SEQUENCE</scope>
    <source>
        <strain evidence="2">A484AB</strain>
    </source>
</reference>
<dbReference type="Proteomes" id="UP001152795">
    <property type="component" value="Unassembled WGS sequence"/>
</dbReference>
<organism evidence="2 3">
    <name type="scientific">Paramuricea clavata</name>
    <name type="common">Red gorgonian</name>
    <name type="synonym">Violescent sea-whip</name>
    <dbReference type="NCBI Taxonomy" id="317549"/>
    <lineage>
        <taxon>Eukaryota</taxon>
        <taxon>Metazoa</taxon>
        <taxon>Cnidaria</taxon>
        <taxon>Anthozoa</taxon>
        <taxon>Octocorallia</taxon>
        <taxon>Malacalcyonacea</taxon>
        <taxon>Plexauridae</taxon>
        <taxon>Paramuricea</taxon>
    </lineage>
</organism>
<feature type="region of interest" description="Disordered" evidence="1">
    <location>
        <begin position="318"/>
        <end position="356"/>
    </location>
</feature>
<protein>
    <submittedName>
        <fullName evidence="2">Uncharacterized protein</fullName>
    </submittedName>
</protein>
<dbReference type="PANTHER" id="PTHR47331:SF5">
    <property type="entry name" value="RIBONUCLEASE H"/>
    <property type="match status" value="1"/>
</dbReference>
<sequence>MWCSGPEWLKIYTDPSEQTSMNENEPPEEVIKEMKLKKSKKPSETSSFNATCEVGHIGEIIDCKRFSSLNKLQRTTAIVLKFIQMLKSKRDPTVRAKPLTDYMLQAEELWLKDIQFQLMSKAKTRKWEREFGLYRDERDILRCEGRLKNAELTTTQKHPAILDAEHDEGIAYKPPDPPALPVFRITKDHPFTYTGVDFAGPLYVKQVNAVAMKKEHFWLRWKNEYLLEFGNAHRQKTKRQKGNCIKVGDVVVIHEENVRRVKWKLGRIEKLIEGKDGAIRGAVVRKLTDKGGKCTEIRRPIQKLYPVELSEGDEEIVTVGDKHGERFRERRSEDGIEKETNTGGSKKGTSEETGTH</sequence>
<dbReference type="InterPro" id="IPR040676">
    <property type="entry name" value="DUF5641"/>
</dbReference>